<dbReference type="AlphaFoldDB" id="A0A4Y3VB11"/>
<name>A0A4Y3VB11_9ACTN</name>
<sequence>MVAERVEQGDAGVESEVVFGVVHVEGDVHMVHGSNSLPGREAGSLAHLGSSLWPDSDICDLSGVTDISGASRGWDGSLMDIVLDTVSDAAYARSRRAPGRCRA</sequence>
<dbReference type="EMBL" id="BJND01000007">
    <property type="protein sequence ID" value="GEC03553.1"/>
    <property type="molecule type" value="Genomic_DNA"/>
</dbReference>
<organism evidence="1 2">
    <name type="scientific">Streptomyces spinoverrucosus</name>
    <dbReference type="NCBI Taxonomy" id="284043"/>
    <lineage>
        <taxon>Bacteria</taxon>
        <taxon>Bacillati</taxon>
        <taxon>Actinomycetota</taxon>
        <taxon>Actinomycetes</taxon>
        <taxon>Kitasatosporales</taxon>
        <taxon>Streptomycetaceae</taxon>
        <taxon>Streptomyces</taxon>
    </lineage>
</organism>
<dbReference type="Proteomes" id="UP000317881">
    <property type="component" value="Unassembled WGS sequence"/>
</dbReference>
<proteinExistence type="predicted"/>
<keyword evidence="2" id="KW-1185">Reference proteome</keyword>
<evidence type="ECO:0000313" key="2">
    <source>
        <dbReference type="Proteomes" id="UP000317881"/>
    </source>
</evidence>
<protein>
    <submittedName>
        <fullName evidence="1">Uncharacterized protein</fullName>
    </submittedName>
</protein>
<gene>
    <name evidence="1" type="ORF">SSP24_12080</name>
</gene>
<evidence type="ECO:0000313" key="1">
    <source>
        <dbReference type="EMBL" id="GEC03553.1"/>
    </source>
</evidence>
<comment type="caution">
    <text evidence="1">The sequence shown here is derived from an EMBL/GenBank/DDBJ whole genome shotgun (WGS) entry which is preliminary data.</text>
</comment>
<reference evidence="1 2" key="1">
    <citation type="submission" date="2019-06" db="EMBL/GenBank/DDBJ databases">
        <title>Whole genome shotgun sequence of Streptomyces spinoverrucosus NBRC 14228.</title>
        <authorList>
            <person name="Hosoyama A."/>
            <person name="Uohara A."/>
            <person name="Ohji S."/>
            <person name="Ichikawa N."/>
        </authorList>
    </citation>
    <scope>NUCLEOTIDE SEQUENCE [LARGE SCALE GENOMIC DNA]</scope>
    <source>
        <strain evidence="1 2">NBRC 14228</strain>
    </source>
</reference>
<accession>A0A4Y3VB11</accession>